<feature type="non-terminal residue" evidence="2">
    <location>
        <position position="65"/>
    </location>
</feature>
<feature type="coiled-coil region" evidence="1">
    <location>
        <begin position="22"/>
        <end position="56"/>
    </location>
</feature>
<organism evidence="2 3">
    <name type="scientific">Pristionchus mayeri</name>
    <dbReference type="NCBI Taxonomy" id="1317129"/>
    <lineage>
        <taxon>Eukaryota</taxon>
        <taxon>Metazoa</taxon>
        <taxon>Ecdysozoa</taxon>
        <taxon>Nematoda</taxon>
        <taxon>Chromadorea</taxon>
        <taxon>Rhabditida</taxon>
        <taxon>Rhabditina</taxon>
        <taxon>Diplogasteromorpha</taxon>
        <taxon>Diplogasteroidea</taxon>
        <taxon>Neodiplogasteridae</taxon>
        <taxon>Pristionchus</taxon>
    </lineage>
</organism>
<accession>A0AAN5CF82</accession>
<name>A0AAN5CF82_9BILA</name>
<gene>
    <name evidence="2" type="ORF">PMAYCL1PPCAC_11059</name>
</gene>
<protein>
    <submittedName>
        <fullName evidence="2">Uncharacterized protein</fullName>
    </submittedName>
</protein>
<evidence type="ECO:0000313" key="2">
    <source>
        <dbReference type="EMBL" id="GMR40864.1"/>
    </source>
</evidence>
<proteinExistence type="predicted"/>
<keyword evidence="3" id="KW-1185">Reference proteome</keyword>
<dbReference type="Proteomes" id="UP001328107">
    <property type="component" value="Unassembled WGS sequence"/>
</dbReference>
<reference evidence="3" key="1">
    <citation type="submission" date="2022-10" db="EMBL/GenBank/DDBJ databases">
        <title>Genome assembly of Pristionchus species.</title>
        <authorList>
            <person name="Yoshida K."/>
            <person name="Sommer R.J."/>
        </authorList>
    </citation>
    <scope>NUCLEOTIDE SEQUENCE [LARGE SCALE GENOMIC DNA]</scope>
    <source>
        <strain evidence="3">RS5460</strain>
    </source>
</reference>
<dbReference type="EMBL" id="BTRK01000003">
    <property type="protein sequence ID" value="GMR40864.1"/>
    <property type="molecule type" value="Genomic_DNA"/>
</dbReference>
<comment type="caution">
    <text evidence="2">The sequence shown here is derived from an EMBL/GenBank/DDBJ whole genome shotgun (WGS) entry which is preliminary data.</text>
</comment>
<feature type="non-terminal residue" evidence="2">
    <location>
        <position position="1"/>
    </location>
</feature>
<evidence type="ECO:0000313" key="3">
    <source>
        <dbReference type="Proteomes" id="UP001328107"/>
    </source>
</evidence>
<keyword evidence="1" id="KW-0175">Coiled coil</keyword>
<evidence type="ECO:0000256" key="1">
    <source>
        <dbReference type="SAM" id="Coils"/>
    </source>
</evidence>
<sequence>TLFSTQIREVEIENQAQLNAIRANYEEDIQAEVVRREAAERERNEMEKKYRKILIQVGRGQDASP</sequence>
<dbReference type="AlphaFoldDB" id="A0AAN5CF82"/>